<feature type="compositionally biased region" description="Acidic residues" evidence="1">
    <location>
        <begin position="382"/>
        <end position="391"/>
    </location>
</feature>
<dbReference type="PANTHER" id="PTHR21439:SF0">
    <property type="entry name" value="PROTEIN OSCP1"/>
    <property type="match status" value="1"/>
</dbReference>
<organism evidence="2 3">
    <name type="scientific">Trichinella spiralis</name>
    <name type="common">Trichina worm</name>
    <dbReference type="NCBI Taxonomy" id="6334"/>
    <lineage>
        <taxon>Eukaryota</taxon>
        <taxon>Metazoa</taxon>
        <taxon>Ecdysozoa</taxon>
        <taxon>Nematoda</taxon>
        <taxon>Enoplea</taxon>
        <taxon>Dorylaimia</taxon>
        <taxon>Trichinellida</taxon>
        <taxon>Trichinellidae</taxon>
        <taxon>Trichinella</taxon>
    </lineage>
</organism>
<gene>
    <name evidence="2" type="primary">OSCP1</name>
    <name evidence="2" type="ORF">T01_12840</name>
</gene>
<sequence length="519" mass="59518">MLNLKVQSLHMHMEYTTKDPFKTCLKSRVDGVKCRCRATRKPISDSVEKKKKKKKKKAKKLVILKTECKSKWNSEKAMSLKALPILIFNMGGEMCYILEQRLKAQKVKKERAHRVMNEIVAAIFCSRFLEQLFEPQELPSQPSMRLLFEKLAHSSIMRLGGNSLDKLYDLMTMMFKYQVQSCASPRHLLVITMNHLDGIRQVVYDSPSINGQIDHAYCLLSANYFSMNLTQLYYIRQNLLNFFQGSRVRVCLLLQEKLQREDGRFTVPLKGELPCGFKKPGTIRLYNHIGQLIRQDSFDPGSIYTENVSEEILEKSAKNASRGSDLGQNIFDEMGTRPATHLFSFRKMSRRECMAKEDLQLLQHLVSAESKGCLKLTLFEDDEEETDDKEQGDENKEKEEGCSKLSDMDSVIKKDDTSKCKSVTNRIRIDATRRSAEAMKLLQSLDISGPNESSTTHSEILLNMSLSVLVNKLLKFHMKLSAVSVTGLFVRKKYGEKAINWFKLLDCAILTRHQHRAAS</sequence>
<keyword evidence="3" id="KW-1185">Reference proteome</keyword>
<name>A0A0V1BD13_TRISP</name>
<comment type="caution">
    <text evidence="2">The sequence shown here is derived from an EMBL/GenBank/DDBJ whole genome shotgun (WGS) entry which is preliminary data.</text>
</comment>
<dbReference type="Proteomes" id="UP000054776">
    <property type="component" value="Unassembled WGS sequence"/>
</dbReference>
<reference evidence="2 3" key="1">
    <citation type="submission" date="2015-01" db="EMBL/GenBank/DDBJ databases">
        <title>Evolution of Trichinella species and genotypes.</title>
        <authorList>
            <person name="Korhonen P.K."/>
            <person name="Edoardo P."/>
            <person name="Giuseppe L.R."/>
            <person name="Gasser R.B."/>
        </authorList>
    </citation>
    <scope>NUCLEOTIDE SEQUENCE [LARGE SCALE GENOMIC DNA]</scope>
    <source>
        <strain evidence="2">ISS3</strain>
    </source>
</reference>
<dbReference type="OrthoDB" id="2157380at2759"/>
<dbReference type="AlphaFoldDB" id="A0A0V1BD13"/>
<evidence type="ECO:0000256" key="1">
    <source>
        <dbReference type="SAM" id="MobiDB-lite"/>
    </source>
</evidence>
<dbReference type="InParanoid" id="A0A0V1BD13"/>
<dbReference type="GO" id="GO:0005886">
    <property type="term" value="C:plasma membrane"/>
    <property type="evidence" value="ECO:0007669"/>
    <property type="project" value="TreeGrafter"/>
</dbReference>
<dbReference type="EMBL" id="JYDH01000061">
    <property type="protein sequence ID" value="KRY34797.1"/>
    <property type="molecule type" value="Genomic_DNA"/>
</dbReference>
<dbReference type="InterPro" id="IPR019332">
    <property type="entry name" value="OSCP1"/>
</dbReference>
<feature type="compositionally biased region" description="Basic and acidic residues" evidence="1">
    <location>
        <begin position="392"/>
        <end position="407"/>
    </location>
</feature>
<protein>
    <submittedName>
        <fullName evidence="2">Protein OSCP1</fullName>
    </submittedName>
</protein>
<dbReference type="GO" id="GO:0005737">
    <property type="term" value="C:cytoplasm"/>
    <property type="evidence" value="ECO:0007669"/>
    <property type="project" value="TreeGrafter"/>
</dbReference>
<feature type="region of interest" description="Disordered" evidence="1">
    <location>
        <begin position="382"/>
        <end position="407"/>
    </location>
</feature>
<dbReference type="Pfam" id="PF10188">
    <property type="entry name" value="Oscp1"/>
    <property type="match status" value="1"/>
</dbReference>
<evidence type="ECO:0000313" key="2">
    <source>
        <dbReference type="EMBL" id="KRY34797.1"/>
    </source>
</evidence>
<evidence type="ECO:0000313" key="3">
    <source>
        <dbReference type="Proteomes" id="UP000054776"/>
    </source>
</evidence>
<proteinExistence type="predicted"/>
<dbReference type="PANTHER" id="PTHR21439">
    <property type="entry name" value="OXIDORED-NITRO DOMAIN-CONTAINING PROTEIN"/>
    <property type="match status" value="1"/>
</dbReference>
<accession>A0A0V1BD13</accession>